<dbReference type="Proteomes" id="UP000024635">
    <property type="component" value="Unassembled WGS sequence"/>
</dbReference>
<organism evidence="1 2">
    <name type="scientific">Ancylostoma ceylanicum</name>
    <dbReference type="NCBI Taxonomy" id="53326"/>
    <lineage>
        <taxon>Eukaryota</taxon>
        <taxon>Metazoa</taxon>
        <taxon>Ecdysozoa</taxon>
        <taxon>Nematoda</taxon>
        <taxon>Chromadorea</taxon>
        <taxon>Rhabditida</taxon>
        <taxon>Rhabditina</taxon>
        <taxon>Rhabditomorpha</taxon>
        <taxon>Strongyloidea</taxon>
        <taxon>Ancylostomatidae</taxon>
        <taxon>Ancylostomatinae</taxon>
        <taxon>Ancylostoma</taxon>
    </lineage>
</organism>
<proteinExistence type="predicted"/>
<reference evidence="2" key="1">
    <citation type="journal article" date="2015" name="Nat. Genet.">
        <title>The genome and transcriptome of the zoonotic hookworm Ancylostoma ceylanicum identify infection-specific gene families.</title>
        <authorList>
            <person name="Schwarz E.M."/>
            <person name="Hu Y."/>
            <person name="Antoshechkin I."/>
            <person name="Miller M.M."/>
            <person name="Sternberg P.W."/>
            <person name="Aroian R.V."/>
        </authorList>
    </citation>
    <scope>NUCLEOTIDE SEQUENCE</scope>
    <source>
        <strain evidence="2">HY135</strain>
    </source>
</reference>
<sequence>MIQWARPLVACQINSVNWRGGHQNGHARLCVHCSLSAGRSLFSVFKLSLLKSGIRPHGERLTSKVRISVGAAFKMNLYCYETLLWLTNSFLMQIISRVEN</sequence>
<protein>
    <submittedName>
        <fullName evidence="1">Uncharacterized protein</fullName>
    </submittedName>
</protein>
<dbReference type="AlphaFoldDB" id="A0A016TYY4"/>
<keyword evidence="2" id="KW-1185">Reference proteome</keyword>
<accession>A0A016TYY4</accession>
<evidence type="ECO:0000313" key="2">
    <source>
        <dbReference type="Proteomes" id="UP000024635"/>
    </source>
</evidence>
<gene>
    <name evidence="1" type="primary">Acey_s0068.g149</name>
    <name evidence="1" type="ORF">Y032_0068g149</name>
</gene>
<evidence type="ECO:0000313" key="1">
    <source>
        <dbReference type="EMBL" id="EYC07827.1"/>
    </source>
</evidence>
<name>A0A016TYY4_9BILA</name>
<dbReference type="EMBL" id="JARK01001404">
    <property type="protein sequence ID" value="EYC07827.1"/>
    <property type="molecule type" value="Genomic_DNA"/>
</dbReference>
<comment type="caution">
    <text evidence="1">The sequence shown here is derived from an EMBL/GenBank/DDBJ whole genome shotgun (WGS) entry which is preliminary data.</text>
</comment>